<keyword evidence="2" id="KW-1133">Transmembrane helix</keyword>
<feature type="transmembrane region" description="Helical" evidence="2">
    <location>
        <begin position="389"/>
        <end position="413"/>
    </location>
</feature>
<proteinExistence type="inferred from homology"/>
<evidence type="ECO:0000256" key="2">
    <source>
        <dbReference type="SAM" id="Phobius"/>
    </source>
</evidence>
<feature type="transmembrane region" description="Helical" evidence="2">
    <location>
        <begin position="154"/>
        <end position="175"/>
    </location>
</feature>
<feature type="transmembrane region" description="Helical" evidence="2">
    <location>
        <begin position="425"/>
        <end position="445"/>
    </location>
</feature>
<comment type="caution">
    <text evidence="4">The sequence shown here is derived from an EMBL/GenBank/DDBJ whole genome shotgun (WGS) entry which is preliminary data.</text>
</comment>
<name>A0AAN8SE09_POLSC</name>
<dbReference type="PANTHER" id="PTHR12625:SF0">
    <property type="entry name" value="PROTEIN LILIPOD"/>
    <property type="match status" value="1"/>
</dbReference>
<dbReference type="Pfam" id="PF04791">
    <property type="entry name" value="LMBR1"/>
    <property type="match status" value="1"/>
</dbReference>
<dbReference type="InterPro" id="IPR006876">
    <property type="entry name" value="LMBR1-like_membr_prot"/>
</dbReference>
<organism evidence="4 6">
    <name type="scientific">Polyplax serrata</name>
    <name type="common">Common mouse louse</name>
    <dbReference type="NCBI Taxonomy" id="468196"/>
    <lineage>
        <taxon>Eukaryota</taxon>
        <taxon>Metazoa</taxon>
        <taxon>Ecdysozoa</taxon>
        <taxon>Arthropoda</taxon>
        <taxon>Hexapoda</taxon>
        <taxon>Insecta</taxon>
        <taxon>Pterygota</taxon>
        <taxon>Neoptera</taxon>
        <taxon>Paraneoptera</taxon>
        <taxon>Psocodea</taxon>
        <taxon>Troctomorpha</taxon>
        <taxon>Phthiraptera</taxon>
        <taxon>Anoplura</taxon>
        <taxon>Polyplacidae</taxon>
        <taxon>Polyplax</taxon>
    </lineage>
</organism>
<sequence>MENDTDIREQLFHNTVRENIIFLILFIVLYIISFTVLGQLGKQEGEQYTTSDDDDDLAVYNISFWLCSFSFAVSTGAALLLPISIVSNEVLLLYPNSYYVKWLNSSLIQGLWNHVFLFSNLSLFILLPFAFLFMESEGFPGSKKGLTARVYETFIVLALVAMLVLGMTYIMSALINGDISKSETLLNIWTYYLPFLYSCISFVGVLMLLVCTPLGFVRLFTVVGQFLFKPQFLRDLNEEYDLTKLEEDCIRRRLKNVQASGKTYISPSPMSPPLFQSMSGDDDILDATPRKKKLFSLQNGALQTGLKEMLTEVEGRTKLLDVQRKAPSIQRNLVYPICMLLLFALTAITVLLVVQNTLELLIGIKALPLSTRQFSLGISSLSKLGPFGAALEVILILYMKATSSVGLYTLPFIRKFQPKLKNTPLSHIIANCALLLILSSALPLISRILGITNFDLMGNFGKIVWLGNFKIVLLYNVIFAGTATLCLTNKFTATVRRELFRRLRGFALLILNNDNSRHVQITPSPSHSYKED</sequence>
<dbReference type="Proteomes" id="UP001372834">
    <property type="component" value="Unassembled WGS sequence"/>
</dbReference>
<keyword evidence="2" id="KW-0812">Transmembrane</keyword>
<keyword evidence="5" id="KW-1185">Reference proteome</keyword>
<reference evidence="4 6" key="1">
    <citation type="submission" date="2023-10" db="EMBL/GenBank/DDBJ databases">
        <title>Genomes of two closely related lineages of the louse Polyplax serrata with different host specificities.</title>
        <authorList>
            <person name="Martinu J."/>
            <person name="Tarabai H."/>
            <person name="Stefka J."/>
            <person name="Hypsa V."/>
        </authorList>
    </citation>
    <scope>NUCLEOTIDE SEQUENCE [LARGE SCALE GENOMIC DNA]</scope>
    <source>
        <strain evidence="3">98ZLc_SE</strain>
        <strain evidence="4">HR10_N</strain>
    </source>
</reference>
<dbReference type="EMBL" id="JAWJWF010000006">
    <property type="protein sequence ID" value="KAK6631622.1"/>
    <property type="molecule type" value="Genomic_DNA"/>
</dbReference>
<dbReference type="AlphaFoldDB" id="A0AAN8SE09"/>
<feature type="transmembrane region" description="Helical" evidence="2">
    <location>
        <begin position="333"/>
        <end position="354"/>
    </location>
</feature>
<evidence type="ECO:0000313" key="3">
    <source>
        <dbReference type="EMBL" id="KAK6631622.1"/>
    </source>
</evidence>
<dbReference type="PANTHER" id="PTHR12625">
    <property type="entry name" value="LIPOCALIN-1 INTERACTING MEMBRANE RECEPTOR LIMR"/>
    <property type="match status" value="1"/>
</dbReference>
<dbReference type="Proteomes" id="UP001359485">
    <property type="component" value="Unassembled WGS sequence"/>
</dbReference>
<dbReference type="EMBL" id="JAWJWE010000001">
    <property type="protein sequence ID" value="KAK6644181.1"/>
    <property type="molecule type" value="Genomic_DNA"/>
</dbReference>
<feature type="transmembrane region" description="Helical" evidence="2">
    <location>
        <begin position="20"/>
        <end position="41"/>
    </location>
</feature>
<comment type="similarity">
    <text evidence="1">Belongs to the LIMR family.</text>
</comment>
<feature type="transmembrane region" description="Helical" evidence="2">
    <location>
        <begin position="62"/>
        <end position="85"/>
    </location>
</feature>
<accession>A0AAN8SE09</accession>
<evidence type="ECO:0000256" key="1">
    <source>
        <dbReference type="ARBA" id="ARBA00010487"/>
    </source>
</evidence>
<evidence type="ECO:0000313" key="4">
    <source>
        <dbReference type="EMBL" id="KAK6644181.1"/>
    </source>
</evidence>
<feature type="transmembrane region" description="Helical" evidence="2">
    <location>
        <begin position="111"/>
        <end position="133"/>
    </location>
</feature>
<feature type="transmembrane region" description="Helical" evidence="2">
    <location>
        <begin position="465"/>
        <end position="487"/>
    </location>
</feature>
<keyword evidence="2" id="KW-0472">Membrane</keyword>
<evidence type="ECO:0000313" key="6">
    <source>
        <dbReference type="Proteomes" id="UP001372834"/>
    </source>
</evidence>
<gene>
    <name evidence="4" type="ORF">RUM43_000448</name>
    <name evidence="3" type="ORF">RUM44_006151</name>
</gene>
<dbReference type="GO" id="GO:0005886">
    <property type="term" value="C:plasma membrane"/>
    <property type="evidence" value="ECO:0007669"/>
    <property type="project" value="TreeGrafter"/>
</dbReference>
<feature type="transmembrane region" description="Helical" evidence="2">
    <location>
        <begin position="195"/>
        <end position="220"/>
    </location>
</feature>
<dbReference type="GO" id="GO:0004888">
    <property type="term" value="F:transmembrane signaling receptor activity"/>
    <property type="evidence" value="ECO:0007669"/>
    <property type="project" value="TreeGrafter"/>
</dbReference>
<dbReference type="InterPro" id="IPR008075">
    <property type="entry name" value="LIMR"/>
</dbReference>
<dbReference type="PRINTS" id="PR01692">
    <property type="entry name" value="LIPOCALINIMR"/>
</dbReference>
<evidence type="ECO:0000313" key="5">
    <source>
        <dbReference type="Proteomes" id="UP001359485"/>
    </source>
</evidence>
<dbReference type="GO" id="GO:0007165">
    <property type="term" value="P:signal transduction"/>
    <property type="evidence" value="ECO:0007669"/>
    <property type="project" value="TreeGrafter"/>
</dbReference>
<protein>
    <recommendedName>
        <fullName evidence="7">Protein LMBR1L</fullName>
    </recommendedName>
</protein>
<evidence type="ECO:0008006" key="7">
    <source>
        <dbReference type="Google" id="ProtNLM"/>
    </source>
</evidence>